<sequence length="124" mass="14754">MQKDFDKFDAMKKGYLTYKEYKLLSLTHFIKPQPEHIMSDAIFLQDIVRIDDMVLHEKDDVHNEYQSLFKALSENGSITYLSLKNICQKIGLNVTDHEIEEMLKLFDNKGDELDFEQFLRILKY</sequence>
<organism evidence="1 2">
    <name type="scientific">Edhazardia aedis (strain USNM 41457)</name>
    <name type="common">Microsporidian parasite</name>
    <dbReference type="NCBI Taxonomy" id="1003232"/>
    <lineage>
        <taxon>Eukaryota</taxon>
        <taxon>Fungi</taxon>
        <taxon>Fungi incertae sedis</taxon>
        <taxon>Microsporidia</taxon>
        <taxon>Edhazardia</taxon>
    </lineage>
</organism>
<evidence type="ECO:0000313" key="2">
    <source>
        <dbReference type="Proteomes" id="UP000003163"/>
    </source>
</evidence>
<dbReference type="OMA" id="EMITYFN"/>
<dbReference type="AlphaFoldDB" id="J9DPM9"/>
<dbReference type="EMBL" id="AFBI03000002">
    <property type="protein sequence ID" value="EJW03312.1"/>
    <property type="molecule type" value="Genomic_DNA"/>
</dbReference>
<evidence type="ECO:0000313" key="1">
    <source>
        <dbReference type="EMBL" id="EJW03312.1"/>
    </source>
</evidence>
<dbReference type="VEuPathDB" id="MicrosporidiaDB:EDEG_00221"/>
<comment type="caution">
    <text evidence="1">The sequence shown here is derived from an EMBL/GenBank/DDBJ whole genome shotgun (WGS) entry which is preliminary data.</text>
</comment>
<gene>
    <name evidence="1" type="ORF">EDEG_00221</name>
</gene>
<dbReference type="STRING" id="1003232.J9DPM9"/>
<dbReference type="InParanoid" id="J9DPM9"/>
<protein>
    <submittedName>
        <fullName evidence="1">Uncharacterized protein</fullName>
    </submittedName>
</protein>
<dbReference type="Proteomes" id="UP000003163">
    <property type="component" value="Unassembled WGS sequence"/>
</dbReference>
<reference evidence="2" key="2">
    <citation type="submission" date="2015-07" db="EMBL/GenBank/DDBJ databases">
        <title>Contrasting host-pathogen interactions and genome evolution in two generalist and specialist microsporidian pathogens of mosquitoes.</title>
        <authorList>
            <consortium name="The Broad Institute Genomics Platform"/>
            <consortium name="The Broad Institute Genome Sequencing Center for Infectious Disease"/>
            <person name="Cuomo C.A."/>
            <person name="Sanscrainte N.D."/>
            <person name="Goldberg J.M."/>
            <person name="Heiman D."/>
            <person name="Young S."/>
            <person name="Zeng Q."/>
            <person name="Becnel J.J."/>
            <person name="Birren B.W."/>
        </authorList>
    </citation>
    <scope>NUCLEOTIDE SEQUENCE [LARGE SCALE GENOMIC DNA]</scope>
    <source>
        <strain evidence="2">USNM 41457</strain>
    </source>
</reference>
<proteinExistence type="predicted"/>
<dbReference type="HOGENOM" id="CLU_2003881_0_0_1"/>
<dbReference type="Gene3D" id="1.10.238.10">
    <property type="entry name" value="EF-hand"/>
    <property type="match status" value="1"/>
</dbReference>
<reference evidence="1 2" key="1">
    <citation type="submission" date="2011-08" db="EMBL/GenBank/DDBJ databases">
        <authorList>
            <person name="Liu Z.J."/>
            <person name="Shi F.L."/>
            <person name="Lu J.Q."/>
            <person name="Li M."/>
            <person name="Wang Z.L."/>
        </authorList>
    </citation>
    <scope>NUCLEOTIDE SEQUENCE [LARGE SCALE GENOMIC DNA]</scope>
    <source>
        <strain evidence="1 2">USNM 41457</strain>
    </source>
</reference>
<keyword evidence="2" id="KW-1185">Reference proteome</keyword>
<dbReference type="SUPFAM" id="SSF47473">
    <property type="entry name" value="EF-hand"/>
    <property type="match status" value="1"/>
</dbReference>
<dbReference type="OrthoDB" id="26525at2759"/>
<accession>J9DPM9</accession>
<dbReference type="InterPro" id="IPR011992">
    <property type="entry name" value="EF-hand-dom_pair"/>
</dbReference>
<name>J9DPM9_EDHAE</name>